<keyword evidence="7 13" id="KW-0999">Mitochondrion inner membrane</keyword>
<evidence type="ECO:0000256" key="4">
    <source>
        <dbReference type="ARBA" id="ARBA00022448"/>
    </source>
</evidence>
<keyword evidence="9 13" id="KW-1133">Transmembrane helix</keyword>
<comment type="function">
    <text evidence="13">Component of the ubiquinol-cytochrome c oxidoreductase, a multisubunit transmembrane complex that is part of the mitochondrial electron transport chain which drives oxidative phosphorylation. The complex plays an important role in the uptake of multiple carbon sources present in different host niches.</text>
</comment>
<reference evidence="14" key="1">
    <citation type="submission" date="2021-04" db="EMBL/GenBank/DDBJ databases">
        <authorList>
            <consortium name="Molecular Ecology Group"/>
        </authorList>
    </citation>
    <scope>NUCLEOTIDE SEQUENCE</scope>
</reference>
<evidence type="ECO:0000256" key="10">
    <source>
        <dbReference type="ARBA" id="ARBA00023128"/>
    </source>
</evidence>
<dbReference type="PANTHER" id="PTHR12119">
    <property type="entry name" value="UBIQUINOL-CYTOCHROME C REDUCTASE COMPLEX UBIQUINONE-BINDING PROTEIN QP-C"/>
    <property type="match status" value="1"/>
</dbReference>
<evidence type="ECO:0000256" key="5">
    <source>
        <dbReference type="ARBA" id="ARBA00022660"/>
    </source>
</evidence>
<dbReference type="InterPro" id="IPR004205">
    <property type="entry name" value="Cyt_bc1_su8"/>
</dbReference>
<proteinExistence type="inferred from homology"/>
<dbReference type="GO" id="GO:0005743">
    <property type="term" value="C:mitochondrial inner membrane"/>
    <property type="evidence" value="ECO:0007669"/>
    <property type="project" value="UniProtKB-SubCell"/>
</dbReference>
<feature type="transmembrane region" description="Helical" evidence="13">
    <location>
        <begin position="47"/>
        <end position="65"/>
    </location>
</feature>
<dbReference type="GO" id="GO:0006122">
    <property type="term" value="P:mitochondrial electron transport, ubiquinol to cytochrome c"/>
    <property type="evidence" value="ECO:0007669"/>
    <property type="project" value="UniProtKB-UniRule"/>
</dbReference>
<comment type="similarity">
    <text evidence="2 13">Belongs to the UQCRQ/QCR8 family.</text>
</comment>
<dbReference type="PANTHER" id="PTHR12119:SF2">
    <property type="entry name" value="CYTOCHROME B-C1 COMPLEX SUBUNIT 8"/>
    <property type="match status" value="1"/>
</dbReference>
<evidence type="ECO:0000256" key="11">
    <source>
        <dbReference type="ARBA" id="ARBA00023136"/>
    </source>
</evidence>
<dbReference type="Proteomes" id="UP000678393">
    <property type="component" value="Unassembled WGS sequence"/>
</dbReference>
<keyword evidence="4 13" id="KW-0813">Transport</keyword>
<evidence type="ECO:0000256" key="8">
    <source>
        <dbReference type="ARBA" id="ARBA00022982"/>
    </source>
</evidence>
<dbReference type="SUPFAM" id="SSF81508">
    <property type="entry name" value="Ubiquinone-binding protein QP-C of cytochrome bc1 complex (Ubiquinol-cytochrome c reductase)"/>
    <property type="match status" value="1"/>
</dbReference>
<evidence type="ECO:0000256" key="3">
    <source>
        <dbReference type="ARBA" id="ARBA00016324"/>
    </source>
</evidence>
<keyword evidence="6 13" id="KW-0812">Transmembrane</keyword>
<evidence type="ECO:0000256" key="2">
    <source>
        <dbReference type="ARBA" id="ARBA00007668"/>
    </source>
</evidence>
<evidence type="ECO:0000313" key="15">
    <source>
        <dbReference type="Proteomes" id="UP000678393"/>
    </source>
</evidence>
<organism evidence="14 15">
    <name type="scientific">Candidula unifasciata</name>
    <dbReference type="NCBI Taxonomy" id="100452"/>
    <lineage>
        <taxon>Eukaryota</taxon>
        <taxon>Metazoa</taxon>
        <taxon>Spiralia</taxon>
        <taxon>Lophotrochozoa</taxon>
        <taxon>Mollusca</taxon>
        <taxon>Gastropoda</taxon>
        <taxon>Heterobranchia</taxon>
        <taxon>Euthyneura</taxon>
        <taxon>Panpulmonata</taxon>
        <taxon>Eupulmonata</taxon>
        <taxon>Stylommatophora</taxon>
        <taxon>Helicina</taxon>
        <taxon>Helicoidea</taxon>
        <taxon>Geomitridae</taxon>
        <taxon>Candidula</taxon>
    </lineage>
</organism>
<sequence length="82" mass="9819">MGMHWGNMCRNIRGIYIYSLSPYEQKAFHNVLLKGVPNMVRRIRGQIFRVLPPFIIGYVIYAWAIEEHQRLQRKSPRDRCVE</sequence>
<keyword evidence="10 13" id="KW-0496">Mitochondrion</keyword>
<keyword evidence="11 13" id="KW-0472">Membrane</keyword>
<accession>A0A8S3ZRV4</accession>
<evidence type="ECO:0000256" key="7">
    <source>
        <dbReference type="ARBA" id="ARBA00022792"/>
    </source>
</evidence>
<evidence type="ECO:0000256" key="12">
    <source>
        <dbReference type="ARBA" id="ARBA00047105"/>
    </source>
</evidence>
<dbReference type="OrthoDB" id="6683853at2759"/>
<keyword evidence="5 13" id="KW-0679">Respiratory chain</keyword>
<dbReference type="AlphaFoldDB" id="A0A8S3ZRV4"/>
<dbReference type="Gene3D" id="1.20.5.210">
    <property type="entry name" value="Cytochrome b-c1 complex subunit 8"/>
    <property type="match status" value="1"/>
</dbReference>
<dbReference type="InterPro" id="IPR036642">
    <property type="entry name" value="Cyt_bc1_su8_sf"/>
</dbReference>
<keyword evidence="8 13" id="KW-0249">Electron transport</keyword>
<evidence type="ECO:0000256" key="13">
    <source>
        <dbReference type="RuleBase" id="RU368118"/>
    </source>
</evidence>
<comment type="caution">
    <text evidence="14">The sequence shown here is derived from an EMBL/GenBank/DDBJ whole genome shotgun (WGS) entry which is preliminary data.</text>
</comment>
<comment type="subunit">
    <text evidence="12 13">Component of the ubiquinol-cytochrome c oxidoreductase (cytochrome b-c1 complex, complex III, CIII), a multisubunit enzyme composed of 11 subunits. The complex is composed of 3 respiratory subunits cytochrome b, cytochrome c1 and Rieske protein UQCRFS1, 2 core protein subunits UQCRC1/QCR1 and UQCRC2/QCR2, and 6 low-molecular weight protein subunits UQCRH/QCR6, UQCRB/QCR7, UQCRQ/QCR8, UQCR10/QCR9, UQCR11/QCR10 and subunit 9, the cleavage product of Rieske protein UQCRFS1. The complex exists as an obligatory dimer and forms supercomplexes (SCs) in the inner mitochondrial membrane with NADH-ubiquinone oxidoreductase (complex I, CI) and cytochrome c oxidase (complex IV, CIV), resulting in different assemblies (supercomplex SCI(1)III(2)IV(1) and megacomplex MCI(2)III(2)IV(2)). Interacts with UQCC6.</text>
</comment>
<evidence type="ECO:0000256" key="9">
    <source>
        <dbReference type="ARBA" id="ARBA00022989"/>
    </source>
</evidence>
<protein>
    <recommendedName>
        <fullName evidence="3 13">Cytochrome b-c1 complex subunit 8</fullName>
    </recommendedName>
    <alternativeName>
        <fullName evidence="13">Complex III subunit 8</fullName>
    </alternativeName>
</protein>
<evidence type="ECO:0000256" key="6">
    <source>
        <dbReference type="ARBA" id="ARBA00022692"/>
    </source>
</evidence>
<keyword evidence="15" id="KW-1185">Reference proteome</keyword>
<dbReference type="FunFam" id="1.20.5.210:FF:000001">
    <property type="entry name" value="Cytochrome b-c1 complex subunit 8"/>
    <property type="match status" value="1"/>
</dbReference>
<name>A0A8S3ZRV4_9EUPU</name>
<gene>
    <name evidence="14" type="ORF">CUNI_LOCUS15913</name>
</gene>
<evidence type="ECO:0000313" key="14">
    <source>
        <dbReference type="EMBL" id="CAG5130355.1"/>
    </source>
</evidence>
<evidence type="ECO:0000256" key="1">
    <source>
        <dbReference type="ARBA" id="ARBA00004434"/>
    </source>
</evidence>
<dbReference type="Pfam" id="PF02939">
    <property type="entry name" value="UcrQ"/>
    <property type="match status" value="1"/>
</dbReference>
<dbReference type="GO" id="GO:0045275">
    <property type="term" value="C:respiratory chain complex III"/>
    <property type="evidence" value="ECO:0007669"/>
    <property type="project" value="UniProtKB-UniRule"/>
</dbReference>
<dbReference type="EMBL" id="CAJHNH020003982">
    <property type="protein sequence ID" value="CAG5130355.1"/>
    <property type="molecule type" value="Genomic_DNA"/>
</dbReference>
<comment type="subcellular location">
    <subcellularLocation>
        <location evidence="1 13">Mitochondrion inner membrane</location>
        <topology evidence="1 13">Single-pass membrane protein</topology>
    </subcellularLocation>
</comment>